<organism evidence="2 3">
    <name type="scientific">Populus alba x Populus x berolinensis</name>
    <dbReference type="NCBI Taxonomy" id="444605"/>
    <lineage>
        <taxon>Eukaryota</taxon>
        <taxon>Viridiplantae</taxon>
        <taxon>Streptophyta</taxon>
        <taxon>Embryophyta</taxon>
        <taxon>Tracheophyta</taxon>
        <taxon>Spermatophyta</taxon>
        <taxon>Magnoliopsida</taxon>
        <taxon>eudicotyledons</taxon>
        <taxon>Gunneridae</taxon>
        <taxon>Pentapetalae</taxon>
        <taxon>rosids</taxon>
        <taxon>fabids</taxon>
        <taxon>Malpighiales</taxon>
        <taxon>Salicaceae</taxon>
        <taxon>Saliceae</taxon>
        <taxon>Populus</taxon>
    </lineage>
</organism>
<comment type="caution">
    <text evidence="2">The sequence shown here is derived from an EMBL/GenBank/DDBJ whole genome shotgun (WGS) entry which is preliminary data.</text>
</comment>
<gene>
    <name evidence="1" type="ORF">NC653_026723</name>
    <name evidence="2" type="ORF">NC653_026729</name>
</gene>
<protein>
    <submittedName>
        <fullName evidence="2">Uncharacterized protein</fullName>
    </submittedName>
</protein>
<dbReference type="AlphaFoldDB" id="A0AAD6M406"/>
<dbReference type="EMBL" id="JAQIZT010000011">
    <property type="protein sequence ID" value="KAJ6978415.1"/>
    <property type="molecule type" value="Genomic_DNA"/>
</dbReference>
<evidence type="ECO:0000313" key="1">
    <source>
        <dbReference type="EMBL" id="KAJ6978408.1"/>
    </source>
</evidence>
<evidence type="ECO:0000313" key="3">
    <source>
        <dbReference type="Proteomes" id="UP001164929"/>
    </source>
</evidence>
<accession>A0AAD6M406</accession>
<reference evidence="2" key="1">
    <citation type="journal article" date="2023" name="Mol. Ecol. Resour.">
        <title>Chromosome-level genome assembly of a triploid poplar Populus alba 'Berolinensis'.</title>
        <authorList>
            <person name="Chen S."/>
            <person name="Yu Y."/>
            <person name="Wang X."/>
            <person name="Wang S."/>
            <person name="Zhang T."/>
            <person name="Zhou Y."/>
            <person name="He R."/>
            <person name="Meng N."/>
            <person name="Wang Y."/>
            <person name="Liu W."/>
            <person name="Liu Z."/>
            <person name="Liu J."/>
            <person name="Guo Q."/>
            <person name="Huang H."/>
            <person name="Sederoff R.R."/>
            <person name="Wang G."/>
            <person name="Qu G."/>
            <person name="Chen S."/>
        </authorList>
    </citation>
    <scope>NUCLEOTIDE SEQUENCE</scope>
    <source>
        <strain evidence="2">SC-2020</strain>
    </source>
</reference>
<name>A0AAD6M406_9ROSI</name>
<dbReference type="Proteomes" id="UP001164929">
    <property type="component" value="Chromosome 11"/>
</dbReference>
<keyword evidence="3" id="KW-1185">Reference proteome</keyword>
<dbReference type="EMBL" id="JAQIZT010000011">
    <property type="protein sequence ID" value="KAJ6978408.1"/>
    <property type="molecule type" value="Genomic_DNA"/>
</dbReference>
<sequence>MSWWNRRDDLRGIMTKMTSNPRHKNMNFKDIGNSMCEKRKKCKWNASDGRDEGILRCIEHRAQNQRGRRNIALVGFKPSQQTLLVMSDVHSGVTEYKFFVGLRPKSSPSCENEDQKDKFRQLVRTVMLQISSLLAINIRNQDSNSSHHTTPQGSVIFHTRQWFDVRMLGFPIDRADQSLSGNLLLYISFDGWIFTSQSLPAIPLFDSELTAKCTNHLISIFHQHPSIWIISSFFTHSMANIL</sequence>
<proteinExistence type="predicted"/>
<evidence type="ECO:0000313" key="2">
    <source>
        <dbReference type="EMBL" id="KAJ6978415.1"/>
    </source>
</evidence>